<keyword evidence="1" id="KW-0808">Transferase</keyword>
<evidence type="ECO:0000313" key="3">
    <source>
        <dbReference type="EMBL" id="CAA9459913.1"/>
    </source>
</evidence>
<sequence>MPEYLSYMRKIEKALPEARFIHMSRDGYDVVLSILSQSFGSDSVVTTAERWEDRIERGRLQAKRLNHYLEVRYEDLVLDSEPTLHAVCEFCQLTWNPEMLAYYERAEERLRKHAHDLPAKGSRPIRSADERVATHTLARQPLTRRPSAAGDQRRPKPTGLPSRRWLGSCWPGWVRGGEGGWRRSSRLGLRWAGQARVCQRLSPTRSNR</sequence>
<evidence type="ECO:0000256" key="2">
    <source>
        <dbReference type="SAM" id="MobiDB-lite"/>
    </source>
</evidence>
<dbReference type="InterPro" id="IPR027417">
    <property type="entry name" value="P-loop_NTPase"/>
</dbReference>
<dbReference type="EMBL" id="CADCVD010000186">
    <property type="protein sequence ID" value="CAA9459913.1"/>
    <property type="molecule type" value="Genomic_DNA"/>
</dbReference>
<evidence type="ECO:0000256" key="1">
    <source>
        <dbReference type="ARBA" id="ARBA00022679"/>
    </source>
</evidence>
<dbReference type="PANTHER" id="PTHR12788:SF10">
    <property type="entry name" value="PROTEIN-TYROSINE SULFOTRANSFERASE"/>
    <property type="match status" value="1"/>
</dbReference>
<protein>
    <recommendedName>
        <fullName evidence="4">Protein-tyrosine sulfotransferase</fullName>
    </recommendedName>
</protein>
<accession>A0A6J4QZQ3</accession>
<reference evidence="3" key="1">
    <citation type="submission" date="2020-02" db="EMBL/GenBank/DDBJ databases">
        <authorList>
            <person name="Meier V. D."/>
        </authorList>
    </citation>
    <scope>NUCLEOTIDE SEQUENCE</scope>
    <source>
        <strain evidence="3">AVDCRST_MAG37</strain>
    </source>
</reference>
<dbReference type="GO" id="GO:0008476">
    <property type="term" value="F:protein-tyrosine sulfotransferase activity"/>
    <property type="evidence" value="ECO:0007669"/>
    <property type="project" value="InterPro"/>
</dbReference>
<proteinExistence type="predicted"/>
<gene>
    <name evidence="3" type="ORF">AVDCRST_MAG37-3606</name>
</gene>
<name>A0A6J4QZQ3_9ACTN</name>
<dbReference type="SUPFAM" id="SSF52540">
    <property type="entry name" value="P-loop containing nucleoside triphosphate hydrolases"/>
    <property type="match status" value="1"/>
</dbReference>
<dbReference type="Gene3D" id="3.40.50.300">
    <property type="entry name" value="P-loop containing nucleotide triphosphate hydrolases"/>
    <property type="match status" value="1"/>
</dbReference>
<dbReference type="AlphaFoldDB" id="A0A6J4QZQ3"/>
<evidence type="ECO:0008006" key="4">
    <source>
        <dbReference type="Google" id="ProtNLM"/>
    </source>
</evidence>
<dbReference type="PANTHER" id="PTHR12788">
    <property type="entry name" value="PROTEIN-TYROSINE SULFOTRANSFERASE 2"/>
    <property type="match status" value="1"/>
</dbReference>
<feature type="region of interest" description="Disordered" evidence="2">
    <location>
        <begin position="118"/>
        <end position="163"/>
    </location>
</feature>
<organism evidence="3">
    <name type="scientific">uncultured Rubrobacteraceae bacterium</name>
    <dbReference type="NCBI Taxonomy" id="349277"/>
    <lineage>
        <taxon>Bacteria</taxon>
        <taxon>Bacillati</taxon>
        <taxon>Actinomycetota</taxon>
        <taxon>Rubrobacteria</taxon>
        <taxon>Rubrobacterales</taxon>
        <taxon>Rubrobacteraceae</taxon>
        <taxon>environmental samples</taxon>
    </lineage>
</organism>
<dbReference type="InterPro" id="IPR026634">
    <property type="entry name" value="TPST-like"/>
</dbReference>
<dbReference type="Pfam" id="PF13469">
    <property type="entry name" value="Sulfotransfer_3"/>
    <property type="match status" value="1"/>
</dbReference>